<evidence type="ECO:0000256" key="5">
    <source>
        <dbReference type="ARBA" id="ARBA00022989"/>
    </source>
</evidence>
<dbReference type="Ensembl" id="ENSEBUT00000001223.1">
    <property type="protein sequence ID" value="ENSEBUP00000000911.1"/>
    <property type="gene ID" value="ENSEBUG00000000906.1"/>
</dbReference>
<feature type="transmembrane region" description="Helical" evidence="11">
    <location>
        <begin position="325"/>
        <end position="343"/>
    </location>
</feature>
<feature type="domain" description="G-protein coupled receptors family 2 profile 2" evidence="14">
    <location>
        <begin position="120"/>
        <end position="379"/>
    </location>
</feature>
<feature type="transmembrane region" description="Helical" evidence="11">
    <location>
        <begin position="122"/>
        <end position="143"/>
    </location>
</feature>
<keyword evidence="5 11" id="KW-1133">Transmembrane helix</keyword>
<feature type="region of interest" description="Disordered" evidence="10">
    <location>
        <begin position="427"/>
        <end position="456"/>
    </location>
</feature>
<dbReference type="FunFam" id="1.20.1070.10:FF:000133">
    <property type="entry name" value="Glucagon receptor a"/>
    <property type="match status" value="1"/>
</dbReference>
<evidence type="ECO:0000256" key="12">
    <source>
        <dbReference type="SAM" id="SignalP"/>
    </source>
</evidence>
<keyword evidence="16" id="KW-1185">Reference proteome</keyword>
<dbReference type="InterPro" id="IPR001749">
    <property type="entry name" value="GPCR_2_GIP_rcpt"/>
</dbReference>
<evidence type="ECO:0000256" key="11">
    <source>
        <dbReference type="SAM" id="Phobius"/>
    </source>
</evidence>
<dbReference type="GO" id="GO:0007188">
    <property type="term" value="P:adenylate cyclase-modulating G protein-coupled receptor signaling pathway"/>
    <property type="evidence" value="ECO:0007669"/>
    <property type="project" value="TreeGrafter"/>
</dbReference>
<feature type="transmembrane region" description="Helical" evidence="11">
    <location>
        <begin position="280"/>
        <end position="305"/>
    </location>
</feature>
<dbReference type="SUPFAM" id="SSF81321">
    <property type="entry name" value="Family A G protein-coupled receptor-like"/>
    <property type="match status" value="1"/>
</dbReference>
<dbReference type="GO" id="GO:0016519">
    <property type="term" value="F:gastric inhibitory peptide receptor activity"/>
    <property type="evidence" value="ECO:0007669"/>
    <property type="project" value="InterPro"/>
</dbReference>
<evidence type="ECO:0000256" key="8">
    <source>
        <dbReference type="ARBA" id="ARBA00023170"/>
    </source>
</evidence>
<dbReference type="PRINTS" id="PR01129">
    <property type="entry name" value="GIPRECEPTOR"/>
</dbReference>
<dbReference type="PRINTS" id="PR00249">
    <property type="entry name" value="GPCRSECRETIN"/>
</dbReference>
<evidence type="ECO:0000256" key="3">
    <source>
        <dbReference type="ARBA" id="ARBA00022475"/>
    </source>
</evidence>
<evidence type="ECO:0008006" key="17">
    <source>
        <dbReference type="Google" id="ProtNLM"/>
    </source>
</evidence>
<feature type="chain" id="PRO_5034830333" description="Glucagon receptor" evidence="12">
    <location>
        <begin position="43"/>
        <end position="540"/>
    </location>
</feature>
<dbReference type="GO" id="GO:0005886">
    <property type="term" value="C:plasma membrane"/>
    <property type="evidence" value="ECO:0007669"/>
    <property type="project" value="UniProtKB-SubCell"/>
</dbReference>
<evidence type="ECO:0000313" key="16">
    <source>
        <dbReference type="Proteomes" id="UP000694388"/>
    </source>
</evidence>
<feature type="domain" description="G-protein coupled receptors family 2 profile 1" evidence="13">
    <location>
        <begin position="58"/>
        <end position="104"/>
    </location>
</feature>
<dbReference type="InterPro" id="IPR017981">
    <property type="entry name" value="GPCR_2-like_7TM"/>
</dbReference>
<dbReference type="AlphaFoldDB" id="A0A8C4N3Y6"/>
<dbReference type="PANTHER" id="PTHR45620">
    <property type="entry name" value="PDF RECEPTOR-LIKE PROTEIN-RELATED"/>
    <property type="match status" value="1"/>
</dbReference>
<dbReference type="Gene3D" id="1.20.1070.10">
    <property type="entry name" value="Rhodopsin 7-helix transmembrane proteins"/>
    <property type="match status" value="1"/>
</dbReference>
<feature type="transmembrane region" description="Helical" evidence="11">
    <location>
        <begin position="239"/>
        <end position="260"/>
    </location>
</feature>
<dbReference type="GO" id="GO:0007166">
    <property type="term" value="P:cell surface receptor signaling pathway"/>
    <property type="evidence" value="ECO:0007669"/>
    <property type="project" value="InterPro"/>
</dbReference>
<dbReference type="InterPro" id="IPR036445">
    <property type="entry name" value="GPCR_2_extracell_dom_sf"/>
</dbReference>
<evidence type="ECO:0000256" key="6">
    <source>
        <dbReference type="ARBA" id="ARBA00023040"/>
    </source>
</evidence>
<dbReference type="SUPFAM" id="SSF111418">
    <property type="entry name" value="Hormone receptor domain"/>
    <property type="match status" value="1"/>
</dbReference>
<sequence>MPTIFWAGNFPQSAMESGVCPRDSLLAFHLLILATLLASGQADMDVIITKWKMYKEQCLKRFQALQPAQVQNGFVYRQCGNDGHWMRTNGSTIWRNSSECDKPTHWALAQKHEQQQLDDLRLLYMVGYSLSLCALLLALLILLTFRRLHCTRNCIHGNLFLSLLLRAFVTLVRDSLLNSHYGREFSELQEWTHAGLSGCRIAQTCAQYCAMANYFWLLVEGLYLLSLLISTAPSEASHFRYYLALGWGTPLLFVIPWVILRHVKDNKSCWTVNEHMGIWWIIRSPIIASILINFCLFVAILNILVSKLRMKHMGYTNYRFRLAKATLTLVALLGVQEIAFTFVVDEVARGSVRIIKFYFDVVFHSFQGLLVSLLYFFFNKEVQSELQKRWHRWRLIRALNTTARRASHPTPLTESWNQSLEPAHSTCLTGQSLSHDSSSMTASRVPSNSQGGGATTNNRNCEFILLPKPRWMSCTRNSSSVNSQPELTLQNCFSESKIDTERYICNHKGTPDGNVQQSCEVIVTHQSARSHPKIFRISTL</sequence>
<keyword evidence="6" id="KW-0297">G-protein coupled receptor</keyword>
<protein>
    <recommendedName>
        <fullName evidence="17">Glucagon receptor</fullName>
    </recommendedName>
</protein>
<keyword evidence="12" id="KW-0732">Signal</keyword>
<dbReference type="GO" id="GO:0017046">
    <property type="term" value="F:peptide hormone binding"/>
    <property type="evidence" value="ECO:0007669"/>
    <property type="project" value="TreeGrafter"/>
</dbReference>
<comment type="similarity">
    <text evidence="2">Belongs to the G-protein coupled receptor 2 family.</text>
</comment>
<organism evidence="15 16">
    <name type="scientific">Eptatretus burgeri</name>
    <name type="common">Inshore hagfish</name>
    <dbReference type="NCBI Taxonomy" id="7764"/>
    <lineage>
        <taxon>Eukaryota</taxon>
        <taxon>Metazoa</taxon>
        <taxon>Chordata</taxon>
        <taxon>Craniata</taxon>
        <taxon>Vertebrata</taxon>
        <taxon>Cyclostomata</taxon>
        <taxon>Myxini</taxon>
        <taxon>Myxiniformes</taxon>
        <taxon>Myxinidae</taxon>
        <taxon>Eptatretinae</taxon>
        <taxon>Eptatretus</taxon>
    </lineage>
</organism>
<accession>A0A8C4N3Y6</accession>
<feature type="signal peptide" evidence="12">
    <location>
        <begin position="1"/>
        <end position="42"/>
    </location>
</feature>
<evidence type="ECO:0000256" key="4">
    <source>
        <dbReference type="ARBA" id="ARBA00022692"/>
    </source>
</evidence>
<evidence type="ECO:0000259" key="13">
    <source>
        <dbReference type="PROSITE" id="PS50227"/>
    </source>
</evidence>
<keyword evidence="7 11" id="KW-0472">Membrane</keyword>
<evidence type="ECO:0000256" key="10">
    <source>
        <dbReference type="SAM" id="MobiDB-lite"/>
    </source>
</evidence>
<proteinExistence type="inferred from homology"/>
<name>A0A8C4N3Y6_EPTBU</name>
<reference evidence="15" key="2">
    <citation type="submission" date="2025-09" db="UniProtKB">
        <authorList>
            <consortium name="Ensembl"/>
        </authorList>
    </citation>
    <scope>IDENTIFICATION</scope>
</reference>
<evidence type="ECO:0000256" key="7">
    <source>
        <dbReference type="ARBA" id="ARBA00023136"/>
    </source>
</evidence>
<dbReference type="GO" id="GO:0008528">
    <property type="term" value="F:G protein-coupled peptide receptor activity"/>
    <property type="evidence" value="ECO:0007669"/>
    <property type="project" value="TreeGrafter"/>
</dbReference>
<keyword evidence="9" id="KW-0807">Transducer</keyword>
<dbReference type="Pfam" id="PF00002">
    <property type="entry name" value="7tm_2"/>
    <property type="match status" value="1"/>
</dbReference>
<dbReference type="PANTHER" id="PTHR45620:SF36">
    <property type="match status" value="1"/>
</dbReference>
<dbReference type="InterPro" id="IPR000832">
    <property type="entry name" value="GPCR_2_secretin-like"/>
</dbReference>
<reference evidence="15" key="1">
    <citation type="submission" date="2025-08" db="UniProtKB">
        <authorList>
            <consortium name="Ensembl"/>
        </authorList>
    </citation>
    <scope>IDENTIFICATION</scope>
</reference>
<comment type="subcellular location">
    <subcellularLocation>
        <location evidence="1">Cell membrane</location>
        <topology evidence="1">Multi-pass membrane protein</topology>
    </subcellularLocation>
</comment>
<keyword evidence="4 11" id="KW-0812">Transmembrane</keyword>
<dbReference type="PROSITE" id="PS50227">
    <property type="entry name" value="G_PROTEIN_RECEP_F2_3"/>
    <property type="match status" value="1"/>
</dbReference>
<dbReference type="InterPro" id="IPR001879">
    <property type="entry name" value="GPCR_2_extracellular_dom"/>
</dbReference>
<dbReference type="PROSITE" id="PS50261">
    <property type="entry name" value="G_PROTEIN_RECEP_F2_4"/>
    <property type="match status" value="1"/>
</dbReference>
<keyword evidence="3" id="KW-1003">Cell membrane</keyword>
<evidence type="ECO:0000256" key="2">
    <source>
        <dbReference type="ARBA" id="ARBA00005314"/>
    </source>
</evidence>
<feature type="transmembrane region" description="Helical" evidence="11">
    <location>
        <begin position="355"/>
        <end position="378"/>
    </location>
</feature>
<keyword evidence="8" id="KW-0675">Receptor</keyword>
<evidence type="ECO:0000259" key="14">
    <source>
        <dbReference type="PROSITE" id="PS50261"/>
    </source>
</evidence>
<feature type="transmembrane region" description="Helical" evidence="11">
    <location>
        <begin position="214"/>
        <end position="232"/>
    </location>
</feature>
<dbReference type="GeneTree" id="ENSGT00940000157969"/>
<evidence type="ECO:0000313" key="15">
    <source>
        <dbReference type="Ensembl" id="ENSEBUP00000000911.1"/>
    </source>
</evidence>
<dbReference type="InterPro" id="IPR050332">
    <property type="entry name" value="GPCR_2"/>
</dbReference>
<dbReference type="Proteomes" id="UP000694388">
    <property type="component" value="Unplaced"/>
</dbReference>
<evidence type="ECO:0000256" key="1">
    <source>
        <dbReference type="ARBA" id="ARBA00004651"/>
    </source>
</evidence>
<evidence type="ECO:0000256" key="9">
    <source>
        <dbReference type="ARBA" id="ARBA00023224"/>
    </source>
</evidence>